<evidence type="ECO:0000313" key="1">
    <source>
        <dbReference type="EMBL" id="MCT4795052.1"/>
    </source>
</evidence>
<proteinExistence type="predicted"/>
<dbReference type="InterPro" id="IPR025412">
    <property type="entry name" value="DUF4304"/>
</dbReference>
<organism evidence="1 2">
    <name type="scientific">Exiguobacterium alkaliphilum</name>
    <dbReference type="NCBI Taxonomy" id="1428684"/>
    <lineage>
        <taxon>Bacteria</taxon>
        <taxon>Bacillati</taxon>
        <taxon>Bacillota</taxon>
        <taxon>Bacilli</taxon>
        <taxon>Bacillales</taxon>
        <taxon>Bacillales Family XII. Incertae Sedis</taxon>
        <taxon>Exiguobacterium</taxon>
    </lineage>
</organism>
<dbReference type="RefSeq" id="WP_051690329.1">
    <property type="nucleotide sequence ID" value="NZ_JANIEK010000016.1"/>
</dbReference>
<name>A0ABT2KVS1_9BACL</name>
<keyword evidence="2" id="KW-1185">Reference proteome</keyword>
<evidence type="ECO:0000313" key="2">
    <source>
        <dbReference type="Proteomes" id="UP001206821"/>
    </source>
</evidence>
<comment type="caution">
    <text evidence="1">The sequence shown here is derived from an EMBL/GenBank/DDBJ whole genome shotgun (WGS) entry which is preliminary data.</text>
</comment>
<reference evidence="1 2" key="1">
    <citation type="submission" date="2022-07" db="EMBL/GenBank/DDBJ databases">
        <title>Genomic and pangenome structural analysis of the polyextremophile Exiguobacterium.</title>
        <authorList>
            <person name="Shen L."/>
        </authorList>
    </citation>
    <scope>NUCLEOTIDE SEQUENCE [LARGE SCALE GENOMIC DNA]</scope>
    <source>
        <strain evidence="1 2">12_1</strain>
    </source>
</reference>
<gene>
    <name evidence="1" type="ORF">NQG31_05815</name>
</gene>
<dbReference type="EMBL" id="JANIEK010000016">
    <property type="protein sequence ID" value="MCT4795052.1"/>
    <property type="molecule type" value="Genomic_DNA"/>
</dbReference>
<dbReference type="Proteomes" id="UP001206821">
    <property type="component" value="Unassembled WGS sequence"/>
</dbReference>
<dbReference type="Pfam" id="PF14137">
    <property type="entry name" value="DUF4304"/>
    <property type="match status" value="1"/>
</dbReference>
<accession>A0ABT2KVS1</accession>
<sequence>MLSQQRKDMITILKREVVPYLRSQQFQGSFPHFRRLQSDQIDLITFQFNRHGGSFIIELAQASAAGFQTYWGEQITPQKMTAHDVDVDARRRLGSHSSYEDGIWFSYESAQSEQDYIRVAQQVIASFEQDVSHEARN</sequence>
<protein>
    <submittedName>
        <fullName evidence="1">DUF4304 domain-containing protein</fullName>
    </submittedName>
</protein>